<organism evidence="1 2">
    <name type="scientific">Gossypium stocksii</name>
    <dbReference type="NCBI Taxonomy" id="47602"/>
    <lineage>
        <taxon>Eukaryota</taxon>
        <taxon>Viridiplantae</taxon>
        <taxon>Streptophyta</taxon>
        <taxon>Embryophyta</taxon>
        <taxon>Tracheophyta</taxon>
        <taxon>Spermatophyta</taxon>
        <taxon>Magnoliopsida</taxon>
        <taxon>eudicotyledons</taxon>
        <taxon>Gunneridae</taxon>
        <taxon>Pentapetalae</taxon>
        <taxon>rosids</taxon>
        <taxon>malvids</taxon>
        <taxon>Malvales</taxon>
        <taxon>Malvaceae</taxon>
        <taxon>Malvoideae</taxon>
        <taxon>Gossypium</taxon>
    </lineage>
</organism>
<protein>
    <submittedName>
        <fullName evidence="1">Uncharacterized protein</fullName>
    </submittedName>
</protein>
<dbReference type="AlphaFoldDB" id="A0A9D3ZTQ1"/>
<proteinExistence type="predicted"/>
<dbReference type="OrthoDB" id="46159at2759"/>
<evidence type="ECO:0000313" key="2">
    <source>
        <dbReference type="Proteomes" id="UP000828251"/>
    </source>
</evidence>
<evidence type="ECO:0000313" key="1">
    <source>
        <dbReference type="EMBL" id="KAH1064720.1"/>
    </source>
</evidence>
<keyword evidence="2" id="KW-1185">Reference proteome</keyword>
<reference evidence="1 2" key="1">
    <citation type="journal article" date="2021" name="Plant Biotechnol. J.">
        <title>Multi-omics assisted identification of the key and species-specific regulatory components of drought-tolerant mechanisms in Gossypium stocksii.</title>
        <authorList>
            <person name="Yu D."/>
            <person name="Ke L."/>
            <person name="Zhang D."/>
            <person name="Wu Y."/>
            <person name="Sun Y."/>
            <person name="Mei J."/>
            <person name="Sun J."/>
            <person name="Sun Y."/>
        </authorList>
    </citation>
    <scope>NUCLEOTIDE SEQUENCE [LARGE SCALE GENOMIC DNA]</scope>
    <source>
        <strain evidence="2">cv. E1</strain>
        <tissue evidence="1">Leaf</tissue>
    </source>
</reference>
<gene>
    <name evidence="1" type="ORF">J1N35_029707</name>
</gene>
<name>A0A9D3ZTQ1_9ROSI</name>
<accession>A0A9D3ZTQ1</accession>
<sequence>MYNRMFSKTYRDINPLLRCKLSGFAAQLCSKLPEATIQKACSWADVCWKEKSFDDSQLSLGEMSSYVEGPVSLNNALSKGLSPSSDWSTRLLLLFISSHCCSKPKKYLGSGSKLREGKETIFLALGWSSP</sequence>
<comment type="caution">
    <text evidence="1">The sequence shown here is derived from an EMBL/GenBank/DDBJ whole genome shotgun (WGS) entry which is preliminary data.</text>
</comment>
<dbReference type="EMBL" id="JAIQCV010000009">
    <property type="protein sequence ID" value="KAH1064720.1"/>
    <property type="molecule type" value="Genomic_DNA"/>
</dbReference>
<dbReference type="Proteomes" id="UP000828251">
    <property type="component" value="Unassembled WGS sequence"/>
</dbReference>